<name>A0ACB7J596_PLECO</name>
<dbReference type="EMBL" id="WQMT02000003">
    <property type="protein sequence ID" value="KAG9225136.1"/>
    <property type="molecule type" value="Genomic_DNA"/>
</dbReference>
<dbReference type="Proteomes" id="UP000824881">
    <property type="component" value="Unassembled WGS sequence"/>
</dbReference>
<reference evidence="1 2" key="1">
    <citation type="journal article" date="2021" name="Appl. Environ. Microbiol.">
        <title>Genetic linkage and physical mapping for an oyster mushroom Pleurotus cornucopiae and QTL analysis for the trait cap color.</title>
        <authorList>
            <person name="Zhang Y."/>
            <person name="Gao W."/>
            <person name="Sonnenberg A."/>
            <person name="Chen Q."/>
            <person name="Zhang J."/>
            <person name="Huang C."/>
        </authorList>
    </citation>
    <scope>NUCLEOTIDE SEQUENCE [LARGE SCALE GENOMIC DNA]</scope>
    <source>
        <strain evidence="1">CCMSSC00406</strain>
    </source>
</reference>
<comment type="caution">
    <text evidence="1">The sequence shown here is derived from an EMBL/GenBank/DDBJ whole genome shotgun (WGS) entry which is preliminary data.</text>
</comment>
<gene>
    <name evidence="1" type="ORF">CCMSSC00406_0007453</name>
</gene>
<keyword evidence="2" id="KW-1185">Reference proteome</keyword>
<sequence length="354" mass="39067">MVQFSVLNFIKSQWTPVPPAPKVDLHGQTVVVVGANTGIGFEAATHFARMGPGRLILACRSLERGSVALAKLEASTDCKTAELWLLDLSSFESVRAFADRIEQEVQRLDILIANAAVVPNQFEETGDHWETSVQVNHISPALLIILLMPKMFASLDESPRSPRIVVVSSSLHHYAKIPDNVFESSTPLQVLSDKDLSPPFEAMPRYYLAKLFNVFLTLSLTDHIPCVTTVAVNPGFCYSDLRRDTRTLVIRALERALAFTAEEGSRQIVWAALYSRAAPGEKVNCMKGAFVSYMSVGEPSDFVLSDEGTAFREKLWQETLEIVKYCCGAALTWDRSKAALGSAANNHAIEYLTQ</sequence>
<evidence type="ECO:0000313" key="1">
    <source>
        <dbReference type="EMBL" id="KAG9225136.1"/>
    </source>
</evidence>
<proteinExistence type="predicted"/>
<organism evidence="1 2">
    <name type="scientific">Pleurotus cornucopiae</name>
    <name type="common">Cornucopia mushroom</name>
    <dbReference type="NCBI Taxonomy" id="5321"/>
    <lineage>
        <taxon>Eukaryota</taxon>
        <taxon>Fungi</taxon>
        <taxon>Dikarya</taxon>
        <taxon>Basidiomycota</taxon>
        <taxon>Agaricomycotina</taxon>
        <taxon>Agaricomycetes</taxon>
        <taxon>Agaricomycetidae</taxon>
        <taxon>Agaricales</taxon>
        <taxon>Pleurotineae</taxon>
        <taxon>Pleurotaceae</taxon>
        <taxon>Pleurotus</taxon>
    </lineage>
</organism>
<evidence type="ECO:0000313" key="2">
    <source>
        <dbReference type="Proteomes" id="UP000824881"/>
    </source>
</evidence>
<protein>
    <submittedName>
        <fullName evidence="1">Uncharacterized protein</fullName>
    </submittedName>
</protein>
<accession>A0ACB7J596</accession>